<dbReference type="Pfam" id="PF00908">
    <property type="entry name" value="dTDP_sugar_isom"/>
    <property type="match status" value="1"/>
</dbReference>
<comment type="catalytic activity">
    <reaction evidence="1 7">
        <text>dTDP-4-dehydro-6-deoxy-alpha-D-glucose = dTDP-4-dehydro-beta-L-rhamnose</text>
        <dbReference type="Rhea" id="RHEA:16969"/>
        <dbReference type="ChEBI" id="CHEBI:57649"/>
        <dbReference type="ChEBI" id="CHEBI:62830"/>
        <dbReference type="EC" id="5.1.3.13"/>
    </reaction>
</comment>
<evidence type="ECO:0000256" key="3">
    <source>
        <dbReference type="ARBA" id="ARBA00012098"/>
    </source>
</evidence>
<dbReference type="Gene3D" id="2.60.120.10">
    <property type="entry name" value="Jelly Rolls"/>
    <property type="match status" value="1"/>
</dbReference>
<evidence type="ECO:0000256" key="4">
    <source>
        <dbReference type="ARBA" id="ARBA00019595"/>
    </source>
</evidence>
<evidence type="ECO:0000256" key="7">
    <source>
        <dbReference type="RuleBase" id="RU364069"/>
    </source>
</evidence>
<accession>A0A2A4GDN4</accession>
<comment type="pathway">
    <text evidence="7">Carbohydrate biosynthesis; dTDP-L-rhamnose biosynthesis.</text>
</comment>
<comment type="caution">
    <text evidence="8">The sequence shown here is derived from an EMBL/GenBank/DDBJ whole genome shotgun (WGS) entry which is preliminary data.</text>
</comment>
<dbReference type="InterPro" id="IPR014710">
    <property type="entry name" value="RmlC-like_jellyroll"/>
</dbReference>
<dbReference type="GO" id="GO:0005829">
    <property type="term" value="C:cytosol"/>
    <property type="evidence" value="ECO:0007669"/>
    <property type="project" value="TreeGrafter"/>
</dbReference>
<evidence type="ECO:0000313" key="8">
    <source>
        <dbReference type="EMBL" id="PCE66563.1"/>
    </source>
</evidence>
<dbReference type="RefSeq" id="WP_097442084.1">
    <property type="nucleotide sequence ID" value="NZ_NBWU01000001.1"/>
</dbReference>
<evidence type="ECO:0000256" key="6">
    <source>
        <dbReference type="PIRSR" id="PIRSR600888-3"/>
    </source>
</evidence>
<sequence>MKVTETPLKGCFVIEPKVYKDERGYFIESFHEERFQIETGVDVRFVQDNQSYSKKGVIRALHYQEGEFAQAKLVRIIKGTVLDVAVDLRLRSKTYGEHFSVELSAENGKQLFIPRGFAHGFSVISEEAICLYKCDHYYNPNAEAGIRYNDPDLNIDWKLGHVTPIVSGRDAQLPFLKQLAHG</sequence>
<dbReference type="AlphaFoldDB" id="A0A2A4GDN4"/>
<feature type="active site" description="Proton donor" evidence="5">
    <location>
        <position position="132"/>
    </location>
</feature>
<dbReference type="SUPFAM" id="SSF51182">
    <property type="entry name" value="RmlC-like cupins"/>
    <property type="match status" value="1"/>
</dbReference>
<protein>
    <recommendedName>
        <fullName evidence="4 7">dTDP-4-dehydrorhamnose 3,5-epimerase</fullName>
        <ecNumber evidence="3 7">5.1.3.13</ecNumber>
    </recommendedName>
    <alternativeName>
        <fullName evidence="7">Thymidine diphospho-4-keto-rhamnose 3,5-epimerase</fullName>
    </alternativeName>
</protein>
<comment type="function">
    <text evidence="2 7">Catalyzes the epimerization of the C3' and C5'positions of dTDP-6-deoxy-D-xylo-4-hexulose, forming dTDP-6-deoxy-L-lyxo-4-hexulose.</text>
</comment>
<dbReference type="EMBL" id="NBWU01000001">
    <property type="protein sequence ID" value="PCE66563.1"/>
    <property type="molecule type" value="Genomic_DNA"/>
</dbReference>
<dbReference type="GO" id="GO:0000271">
    <property type="term" value="P:polysaccharide biosynthetic process"/>
    <property type="evidence" value="ECO:0007669"/>
    <property type="project" value="TreeGrafter"/>
</dbReference>
<name>A0A2A4GDN4_9FLAO</name>
<dbReference type="Proteomes" id="UP000219559">
    <property type="component" value="Unassembled WGS sequence"/>
</dbReference>
<dbReference type="NCBIfam" id="TIGR01221">
    <property type="entry name" value="rmlC"/>
    <property type="match status" value="1"/>
</dbReference>
<dbReference type="InterPro" id="IPR000888">
    <property type="entry name" value="RmlC-like"/>
</dbReference>
<feature type="active site" description="Proton acceptor" evidence="5">
    <location>
        <position position="62"/>
    </location>
</feature>
<dbReference type="PANTHER" id="PTHR21047">
    <property type="entry name" value="DTDP-6-DEOXY-D-GLUCOSE-3,5 EPIMERASE"/>
    <property type="match status" value="1"/>
</dbReference>
<proteinExistence type="inferred from homology"/>
<feature type="site" description="Participates in a stacking interaction with the thymidine ring of dTDP-4-oxo-6-deoxyglucose" evidence="6">
    <location>
        <position position="138"/>
    </location>
</feature>
<keyword evidence="7" id="KW-0413">Isomerase</keyword>
<evidence type="ECO:0000256" key="5">
    <source>
        <dbReference type="PIRSR" id="PIRSR600888-1"/>
    </source>
</evidence>
<dbReference type="EC" id="5.1.3.13" evidence="3 7"/>
<keyword evidence="9" id="KW-1185">Reference proteome</keyword>
<evidence type="ECO:0000256" key="1">
    <source>
        <dbReference type="ARBA" id="ARBA00001298"/>
    </source>
</evidence>
<dbReference type="OrthoDB" id="9800680at2"/>
<gene>
    <name evidence="8" type="ORF">B7P33_04505</name>
</gene>
<dbReference type="PANTHER" id="PTHR21047:SF2">
    <property type="entry name" value="THYMIDINE DIPHOSPHO-4-KETO-RHAMNOSE 3,5-EPIMERASE"/>
    <property type="match status" value="1"/>
</dbReference>
<organism evidence="8 9">
    <name type="scientific">Sediminicola luteus</name>
    <dbReference type="NCBI Taxonomy" id="319238"/>
    <lineage>
        <taxon>Bacteria</taxon>
        <taxon>Pseudomonadati</taxon>
        <taxon>Bacteroidota</taxon>
        <taxon>Flavobacteriia</taxon>
        <taxon>Flavobacteriales</taxon>
        <taxon>Flavobacteriaceae</taxon>
        <taxon>Sediminicola</taxon>
    </lineage>
</organism>
<reference evidence="8 9" key="1">
    <citation type="submission" date="2017-04" db="EMBL/GenBank/DDBJ databases">
        <title>A new member of the family Flavobacteriaceae isolated from ascidians.</title>
        <authorList>
            <person name="Chen L."/>
        </authorList>
    </citation>
    <scope>NUCLEOTIDE SEQUENCE [LARGE SCALE GENOMIC DNA]</scope>
    <source>
        <strain evidence="8 9">HQA918</strain>
    </source>
</reference>
<dbReference type="GO" id="GO:0019305">
    <property type="term" value="P:dTDP-rhamnose biosynthetic process"/>
    <property type="evidence" value="ECO:0007669"/>
    <property type="project" value="UniProtKB-UniRule"/>
</dbReference>
<dbReference type="CDD" id="cd00438">
    <property type="entry name" value="cupin_RmlC"/>
    <property type="match status" value="1"/>
</dbReference>
<dbReference type="UniPathway" id="UPA00124"/>
<comment type="subunit">
    <text evidence="7">Homodimer.</text>
</comment>
<evidence type="ECO:0000256" key="2">
    <source>
        <dbReference type="ARBA" id="ARBA00001997"/>
    </source>
</evidence>
<dbReference type="GO" id="GO:0008830">
    <property type="term" value="F:dTDP-4-dehydrorhamnose 3,5-epimerase activity"/>
    <property type="evidence" value="ECO:0007669"/>
    <property type="project" value="UniProtKB-UniRule"/>
</dbReference>
<dbReference type="InterPro" id="IPR011051">
    <property type="entry name" value="RmlC_Cupin_sf"/>
</dbReference>
<comment type="similarity">
    <text evidence="7">Belongs to the dTDP-4-dehydrorhamnose 3,5-epimerase family.</text>
</comment>
<evidence type="ECO:0000313" key="9">
    <source>
        <dbReference type="Proteomes" id="UP000219559"/>
    </source>
</evidence>